<protein>
    <submittedName>
        <fullName evidence="2">Uncharacterized protein</fullName>
    </submittedName>
</protein>
<dbReference type="EMBL" id="WIXE01007309">
    <property type="protein sequence ID" value="KAK5980532.1"/>
    <property type="molecule type" value="Genomic_DNA"/>
</dbReference>
<feature type="region of interest" description="Disordered" evidence="1">
    <location>
        <begin position="136"/>
        <end position="155"/>
    </location>
</feature>
<feature type="compositionally biased region" description="Basic and acidic residues" evidence="1">
    <location>
        <begin position="139"/>
        <end position="149"/>
    </location>
</feature>
<proteinExistence type="predicted"/>
<accession>A0AAN8FTG7</accession>
<organism evidence="2 3">
    <name type="scientific">Trichostrongylus colubriformis</name>
    <name type="common">Black scour worm</name>
    <dbReference type="NCBI Taxonomy" id="6319"/>
    <lineage>
        <taxon>Eukaryota</taxon>
        <taxon>Metazoa</taxon>
        <taxon>Ecdysozoa</taxon>
        <taxon>Nematoda</taxon>
        <taxon>Chromadorea</taxon>
        <taxon>Rhabditida</taxon>
        <taxon>Rhabditina</taxon>
        <taxon>Rhabditomorpha</taxon>
        <taxon>Strongyloidea</taxon>
        <taxon>Trichostrongylidae</taxon>
        <taxon>Trichostrongylus</taxon>
    </lineage>
</organism>
<keyword evidence="3" id="KW-1185">Reference proteome</keyword>
<dbReference type="AlphaFoldDB" id="A0AAN8FTG7"/>
<comment type="caution">
    <text evidence="2">The sequence shown here is derived from an EMBL/GenBank/DDBJ whole genome shotgun (WGS) entry which is preliminary data.</text>
</comment>
<reference evidence="2 3" key="1">
    <citation type="submission" date="2019-10" db="EMBL/GenBank/DDBJ databases">
        <title>Assembly and Annotation for the nematode Trichostrongylus colubriformis.</title>
        <authorList>
            <person name="Martin J."/>
        </authorList>
    </citation>
    <scope>NUCLEOTIDE SEQUENCE [LARGE SCALE GENOMIC DNA]</scope>
    <source>
        <strain evidence="2">G859</strain>
        <tissue evidence="2">Whole worm</tissue>
    </source>
</reference>
<dbReference type="Proteomes" id="UP001331761">
    <property type="component" value="Unassembled WGS sequence"/>
</dbReference>
<gene>
    <name evidence="2" type="ORF">GCK32_001511</name>
</gene>
<evidence type="ECO:0000256" key="1">
    <source>
        <dbReference type="SAM" id="MobiDB-lite"/>
    </source>
</evidence>
<evidence type="ECO:0000313" key="3">
    <source>
        <dbReference type="Proteomes" id="UP001331761"/>
    </source>
</evidence>
<sequence>MCSYESYDIIGSPLYSFTEQAARQAMHKISRKAFQEHVRKISGVKKMYRTKRKRKSVSSEGHKLWNWTVKRCVTHFTLPASVKESAIALGIRSSFLQGTETISKPIILKEELSIDYDCSSELLVVKEEPMIAPGATFTPKHEQSSEKEISSAATTVKKEEPLERRTQATACDAARQVQLVAVNESDCSSCIKQEELAEEVAAYDAFNDVHEYNGNLLRDIARIIYLHQTIALMKEYLILNVNVILGSALERLIASTWEMLQSMSDAVVECFIMAERTIRLNICNYGNGSHIASFIEGACVFV</sequence>
<name>A0AAN8FTG7_TRICO</name>
<evidence type="ECO:0000313" key="2">
    <source>
        <dbReference type="EMBL" id="KAK5980532.1"/>
    </source>
</evidence>